<feature type="compositionally biased region" description="Low complexity" evidence="1">
    <location>
        <begin position="293"/>
        <end position="303"/>
    </location>
</feature>
<accession>A0A2S0NBQ5</accession>
<evidence type="ECO:0000313" key="4">
    <source>
        <dbReference type="Proteomes" id="UP000237889"/>
    </source>
</evidence>
<keyword evidence="2" id="KW-0812">Transmembrane</keyword>
<dbReference type="AlphaFoldDB" id="A0A2S0NBQ5"/>
<feature type="compositionally biased region" description="Basic and acidic residues" evidence="1">
    <location>
        <begin position="77"/>
        <end position="88"/>
    </location>
</feature>
<dbReference type="KEGG" id="phr:C6569_11255"/>
<dbReference type="OrthoDB" id="7161229at2"/>
<feature type="compositionally biased region" description="Pro residues" evidence="1">
    <location>
        <begin position="106"/>
        <end position="118"/>
    </location>
</feature>
<keyword evidence="2" id="KW-1133">Transmembrane helix</keyword>
<feature type="compositionally biased region" description="Pro residues" evidence="1">
    <location>
        <begin position="144"/>
        <end position="157"/>
    </location>
</feature>
<dbReference type="GO" id="GO:0043213">
    <property type="term" value="P:bacteriocin transport"/>
    <property type="evidence" value="ECO:0007669"/>
    <property type="project" value="InterPro"/>
</dbReference>
<dbReference type="InterPro" id="IPR014161">
    <property type="entry name" value="Tol-Pal_TolA"/>
</dbReference>
<dbReference type="NCBIfam" id="TIGR02794">
    <property type="entry name" value="tolA_full"/>
    <property type="match status" value="1"/>
</dbReference>
<evidence type="ECO:0000256" key="1">
    <source>
        <dbReference type="SAM" id="MobiDB-lite"/>
    </source>
</evidence>
<feature type="compositionally biased region" description="Low complexity" evidence="1">
    <location>
        <begin position="158"/>
        <end position="167"/>
    </location>
</feature>
<name>A0A2S0NBQ5_9HYPH</name>
<dbReference type="EMBL" id="CP027668">
    <property type="protein sequence ID" value="AVO45594.1"/>
    <property type="molecule type" value="Genomic_DNA"/>
</dbReference>
<organism evidence="3 4">
    <name type="scientific">Phreatobacter cathodiphilus</name>
    <dbReference type="NCBI Taxonomy" id="1868589"/>
    <lineage>
        <taxon>Bacteria</taxon>
        <taxon>Pseudomonadati</taxon>
        <taxon>Pseudomonadota</taxon>
        <taxon>Alphaproteobacteria</taxon>
        <taxon>Hyphomicrobiales</taxon>
        <taxon>Phreatobacteraceae</taxon>
        <taxon>Phreatobacter</taxon>
    </lineage>
</organism>
<dbReference type="GO" id="GO:0016020">
    <property type="term" value="C:membrane"/>
    <property type="evidence" value="ECO:0007669"/>
    <property type="project" value="InterPro"/>
</dbReference>
<protein>
    <submittedName>
        <fullName evidence="3">Cell envelope integrity protein TolA</fullName>
    </submittedName>
</protein>
<gene>
    <name evidence="3" type="primary">tolA</name>
    <name evidence="3" type="ORF">C6569_11255</name>
</gene>
<feature type="compositionally biased region" description="Basic and acidic residues" evidence="1">
    <location>
        <begin position="168"/>
        <end position="261"/>
    </location>
</feature>
<dbReference type="GO" id="GO:0019534">
    <property type="term" value="F:toxin transmembrane transporter activity"/>
    <property type="evidence" value="ECO:0007669"/>
    <property type="project" value="InterPro"/>
</dbReference>
<feature type="transmembrane region" description="Helical" evidence="2">
    <location>
        <begin position="16"/>
        <end position="37"/>
    </location>
</feature>
<dbReference type="Proteomes" id="UP000237889">
    <property type="component" value="Chromosome"/>
</dbReference>
<evidence type="ECO:0000313" key="3">
    <source>
        <dbReference type="EMBL" id="AVO45594.1"/>
    </source>
</evidence>
<reference evidence="3 4" key="1">
    <citation type="submission" date="2018-03" db="EMBL/GenBank/DDBJ databases">
        <title>Genome sequencing of Phreatobacter sp.</title>
        <authorList>
            <person name="Kim S.-J."/>
            <person name="Heo J."/>
            <person name="Kwon S.-W."/>
        </authorList>
    </citation>
    <scope>NUCLEOTIDE SEQUENCE [LARGE SCALE GENOMIC DNA]</scope>
    <source>
        <strain evidence="3 4">S-12</strain>
    </source>
</reference>
<proteinExistence type="predicted"/>
<sequence>MRAGQGQALALHPQKVGYGVSVAGHVLLVVAGLVGFLTSPSKVDEGESVPVEIVSDEPAQSTRGDRRGEQTPTPQRVVDRQAPEERQTQDPATLPVARERVQNTDVPPPPPPRPPVPEPKPEEAAAPPPPAARPAQLAAVQPSMPVPPQPQPRPTPPAAAAEQQQEDLAAKEAELQARQKREEEQRRQEQQRQEQARREQQRQEQQRQEQARREQEQREARERQERQQREARERQERERVAREARERQQREARERAERQRLEQANSRQFDPNSIAARLATSRSQENDRRAATRTEATGATVGRNNNLGTTTGSAARITGREIDAIRAWAERCWEIPIAAREGNSPAVRLRVSFNPDGTVTARPEVQNPRSDSNFQVLANSAVRAVMRCSAEGGVRLPRERYDTWREVVLNFDPKEMMR</sequence>
<keyword evidence="2" id="KW-0472">Membrane</keyword>
<keyword evidence="4" id="KW-1185">Reference proteome</keyword>
<feature type="compositionally biased region" description="Low complexity" evidence="1">
    <location>
        <begin position="133"/>
        <end position="143"/>
    </location>
</feature>
<evidence type="ECO:0000256" key="2">
    <source>
        <dbReference type="SAM" id="Phobius"/>
    </source>
</evidence>
<feature type="region of interest" description="Disordered" evidence="1">
    <location>
        <begin position="40"/>
        <end position="312"/>
    </location>
</feature>